<gene>
    <name evidence="2" type="ORF">RM529_00265</name>
</gene>
<keyword evidence="1" id="KW-0472">Membrane</keyword>
<dbReference type="Proteomes" id="UP001248819">
    <property type="component" value="Unassembled WGS sequence"/>
</dbReference>
<organism evidence="2 3">
    <name type="scientific">Autumnicola edwardsiae</name>
    <dbReference type="NCBI Taxonomy" id="3075594"/>
    <lineage>
        <taxon>Bacteria</taxon>
        <taxon>Pseudomonadati</taxon>
        <taxon>Bacteroidota</taxon>
        <taxon>Flavobacteriia</taxon>
        <taxon>Flavobacteriales</taxon>
        <taxon>Flavobacteriaceae</taxon>
        <taxon>Autumnicola</taxon>
    </lineage>
</organism>
<name>A0ABU3CQI4_9FLAO</name>
<evidence type="ECO:0000256" key="1">
    <source>
        <dbReference type="SAM" id="Phobius"/>
    </source>
</evidence>
<feature type="transmembrane region" description="Helical" evidence="1">
    <location>
        <begin position="12"/>
        <end position="35"/>
    </location>
</feature>
<evidence type="ECO:0000313" key="2">
    <source>
        <dbReference type="EMBL" id="MDT0648556.1"/>
    </source>
</evidence>
<reference evidence="2 3" key="1">
    <citation type="submission" date="2023-09" db="EMBL/GenBank/DDBJ databases">
        <authorList>
            <person name="Rey-Velasco X."/>
        </authorList>
    </citation>
    <scope>NUCLEOTIDE SEQUENCE [LARGE SCALE GENOMIC DNA]</scope>
    <source>
        <strain evidence="2 3">F297</strain>
    </source>
</reference>
<keyword evidence="1" id="KW-0812">Transmembrane</keyword>
<proteinExistence type="predicted"/>
<keyword evidence="3" id="KW-1185">Reference proteome</keyword>
<protein>
    <submittedName>
        <fullName evidence="2">Uncharacterized protein</fullName>
    </submittedName>
</protein>
<dbReference type="RefSeq" id="WP_311482735.1">
    <property type="nucleotide sequence ID" value="NZ_JAVRHP010000001.1"/>
</dbReference>
<accession>A0ABU3CQI4</accession>
<sequence>MIKKLKSLSILEIIGLLFSIYVIVRFLIFTVNAALDGWNNPV</sequence>
<comment type="caution">
    <text evidence="2">The sequence shown here is derived from an EMBL/GenBank/DDBJ whole genome shotgun (WGS) entry which is preliminary data.</text>
</comment>
<keyword evidence="1" id="KW-1133">Transmembrane helix</keyword>
<dbReference type="EMBL" id="JAVRHP010000001">
    <property type="protein sequence ID" value="MDT0648556.1"/>
    <property type="molecule type" value="Genomic_DNA"/>
</dbReference>
<evidence type="ECO:0000313" key="3">
    <source>
        <dbReference type="Proteomes" id="UP001248819"/>
    </source>
</evidence>